<dbReference type="HOGENOM" id="CLU_054399_0_0_1"/>
<dbReference type="Ensembl" id="ENSXMAT00000016154.2">
    <property type="protein sequence ID" value="ENSXMAP00000016130.2"/>
    <property type="gene ID" value="ENSXMAG00000016106.2"/>
</dbReference>
<proteinExistence type="inferred from homology"/>
<feature type="compositionally biased region" description="Pro residues" evidence="10">
    <location>
        <begin position="26"/>
        <end position="38"/>
    </location>
</feature>
<evidence type="ECO:0000256" key="4">
    <source>
        <dbReference type="ARBA" id="ARBA00022452"/>
    </source>
</evidence>
<reference evidence="11" key="4">
    <citation type="submission" date="2025-09" db="UniProtKB">
        <authorList>
            <consortium name="Ensembl"/>
        </authorList>
    </citation>
    <scope>IDENTIFICATION</scope>
    <source>
        <strain evidence="11">JP 163 A</strain>
    </source>
</reference>
<keyword evidence="8" id="KW-0496">Mitochondrion</keyword>
<evidence type="ECO:0000256" key="7">
    <source>
        <dbReference type="ARBA" id="ARBA00022927"/>
    </source>
</evidence>
<dbReference type="GO" id="GO:0030150">
    <property type="term" value="P:protein import into mitochondrial matrix"/>
    <property type="evidence" value="ECO:0007669"/>
    <property type="project" value="InterPro"/>
</dbReference>
<evidence type="ECO:0000313" key="11">
    <source>
        <dbReference type="Ensembl" id="ENSXMAP00000016130.2"/>
    </source>
</evidence>
<dbReference type="GeneTree" id="ENSGT00390000003308"/>
<sequence length="335" mass="36078">MVFLSSAPPRMGSVLAASAAPAPPLPPGFGLPPLPPPATGSGPQREAKNVLPNPGAFEQCHQKCKEVFPTQVNGVRLVLNKALSKHFQVNHSLQLSSTEDSGYRFGTVFVGSGQAGPAEFYPVLVGDVDSSGSLNAQVIHRVTDRIRSKVVFQTHQQTFVTWKADTEFRGEDFTAAVAFTNPDVLDDSGMVITHYLQSVTPALAMGGQLVYRRRPGDEASFLSLVGRYTGSNFVGALTLGWASVQASYYHRASDKLQLGVELETGAFLEDSSVTFGYQLDVPEANLQFKGVINSNWVVGATLEKKLLPLPLSLVLCSFLNHQKNKFHCGFGVVIG</sequence>
<reference evidence="12" key="2">
    <citation type="journal article" date="2013" name="Nat. Genet.">
        <title>The genome of the platyfish, Xiphophorus maculatus, provides insights into evolutionary adaptation and several complex traits.</title>
        <authorList>
            <person name="Schartl M."/>
            <person name="Walter R.B."/>
            <person name="Shen Y."/>
            <person name="Garcia T."/>
            <person name="Catchen J."/>
            <person name="Amores A."/>
            <person name="Braasch I."/>
            <person name="Chalopin D."/>
            <person name="Volff J.N."/>
            <person name="Lesch K.P."/>
            <person name="Bisazza A."/>
            <person name="Minx P."/>
            <person name="Hillier L."/>
            <person name="Wilson R.K."/>
            <person name="Fuerstenberg S."/>
            <person name="Boore J."/>
            <person name="Searle S."/>
            <person name="Postlethwait J.H."/>
            <person name="Warren W.C."/>
        </authorList>
    </citation>
    <scope>NUCLEOTIDE SEQUENCE [LARGE SCALE GENOMIC DNA]</scope>
    <source>
        <strain evidence="12">JP 163 A</strain>
    </source>
</reference>
<dbReference type="CTD" id="84134"/>
<dbReference type="RefSeq" id="XP_005802889.2">
    <property type="nucleotide sequence ID" value="XM_005802832.2"/>
</dbReference>
<dbReference type="KEGG" id="xma:102231776"/>
<accession>M4ANT5</accession>
<dbReference type="InterPro" id="IPR023614">
    <property type="entry name" value="Porin_dom_sf"/>
</dbReference>
<dbReference type="GeneID" id="102231776"/>
<dbReference type="PANTHER" id="PTHR10802">
    <property type="entry name" value="MITOCHONDRIAL IMPORT RECEPTOR SUBUNIT TOM40"/>
    <property type="match status" value="1"/>
</dbReference>
<keyword evidence="4" id="KW-1134">Transmembrane beta strand</keyword>
<evidence type="ECO:0000256" key="10">
    <source>
        <dbReference type="SAM" id="MobiDB-lite"/>
    </source>
</evidence>
<dbReference type="Gene3D" id="2.40.160.10">
    <property type="entry name" value="Porin"/>
    <property type="match status" value="2"/>
</dbReference>
<evidence type="ECO:0000256" key="9">
    <source>
        <dbReference type="ARBA" id="ARBA00023136"/>
    </source>
</evidence>
<evidence type="ECO:0000256" key="5">
    <source>
        <dbReference type="ARBA" id="ARBA00022692"/>
    </source>
</evidence>
<dbReference type="GO" id="GO:0008320">
    <property type="term" value="F:protein transmembrane transporter activity"/>
    <property type="evidence" value="ECO:0007669"/>
    <property type="project" value="InterPro"/>
</dbReference>
<keyword evidence="9" id="KW-0472">Membrane</keyword>
<name>M4ANT5_XIPMA</name>
<evidence type="ECO:0000256" key="8">
    <source>
        <dbReference type="ARBA" id="ARBA00023128"/>
    </source>
</evidence>
<dbReference type="OMA" id="THQQTFV"/>
<dbReference type="STRING" id="8083.ENSXMAP00000016130"/>
<feature type="region of interest" description="Disordered" evidence="10">
    <location>
        <begin position="26"/>
        <end position="54"/>
    </location>
</feature>
<comment type="subcellular location">
    <subcellularLocation>
        <location evidence="1">Mitochondrion outer membrane</location>
        <topology evidence="1">Multi-pass membrane protein</topology>
    </subcellularLocation>
</comment>
<keyword evidence="7" id="KW-0653">Protein transport</keyword>
<protein>
    <submittedName>
        <fullName evidence="11">Translocase of outer mitochondrial membrane 40 homolog, like</fullName>
    </submittedName>
</protein>
<evidence type="ECO:0000256" key="6">
    <source>
        <dbReference type="ARBA" id="ARBA00022787"/>
    </source>
</evidence>
<evidence type="ECO:0000313" key="12">
    <source>
        <dbReference type="Proteomes" id="UP000002852"/>
    </source>
</evidence>
<keyword evidence="12" id="KW-1185">Reference proteome</keyword>
<dbReference type="InParanoid" id="M4ANT5"/>
<dbReference type="Proteomes" id="UP000002852">
    <property type="component" value="Unassembled WGS sequence"/>
</dbReference>
<reference evidence="12" key="1">
    <citation type="submission" date="2012-01" db="EMBL/GenBank/DDBJ databases">
        <authorList>
            <person name="Walter R."/>
            <person name="Schartl M."/>
            <person name="Warren W."/>
        </authorList>
    </citation>
    <scope>NUCLEOTIDE SEQUENCE [LARGE SCALE GENOMIC DNA]</scope>
    <source>
        <strain evidence="12">JP 163 A</strain>
    </source>
</reference>
<dbReference type="eggNOG" id="KOG3296">
    <property type="taxonomic scope" value="Eukaryota"/>
</dbReference>
<organism evidence="11 12">
    <name type="scientific">Xiphophorus maculatus</name>
    <name type="common">Southern platyfish</name>
    <name type="synonym">Platypoecilus maculatus</name>
    <dbReference type="NCBI Taxonomy" id="8083"/>
    <lineage>
        <taxon>Eukaryota</taxon>
        <taxon>Metazoa</taxon>
        <taxon>Chordata</taxon>
        <taxon>Craniata</taxon>
        <taxon>Vertebrata</taxon>
        <taxon>Euteleostomi</taxon>
        <taxon>Actinopterygii</taxon>
        <taxon>Neopterygii</taxon>
        <taxon>Teleostei</taxon>
        <taxon>Neoteleostei</taxon>
        <taxon>Acanthomorphata</taxon>
        <taxon>Ovalentaria</taxon>
        <taxon>Atherinomorphae</taxon>
        <taxon>Cyprinodontiformes</taxon>
        <taxon>Poeciliidae</taxon>
        <taxon>Poeciliinae</taxon>
        <taxon>Xiphophorus</taxon>
    </lineage>
</organism>
<dbReference type="FunFam" id="2.40.160.10:FF:000005">
    <property type="entry name" value="mitochondrial import receptor subunit TOM40 homolog"/>
    <property type="match status" value="1"/>
</dbReference>
<keyword evidence="3" id="KW-0813">Transport</keyword>
<keyword evidence="6" id="KW-1000">Mitochondrion outer membrane</keyword>
<evidence type="ECO:0000256" key="1">
    <source>
        <dbReference type="ARBA" id="ARBA00004374"/>
    </source>
</evidence>
<dbReference type="CDD" id="cd07305">
    <property type="entry name" value="Porin3_Tom40"/>
    <property type="match status" value="1"/>
</dbReference>
<comment type="similarity">
    <text evidence="2">Belongs to the Tom40 family.</text>
</comment>
<evidence type="ECO:0000256" key="2">
    <source>
        <dbReference type="ARBA" id="ARBA00010510"/>
    </source>
</evidence>
<keyword evidence="5" id="KW-0812">Transmembrane</keyword>
<dbReference type="Pfam" id="PF01459">
    <property type="entry name" value="Porin_3"/>
    <property type="match status" value="1"/>
</dbReference>
<dbReference type="InterPro" id="IPR037930">
    <property type="entry name" value="Tom40"/>
</dbReference>
<dbReference type="AlphaFoldDB" id="M4ANT5"/>
<dbReference type="GO" id="GO:0005741">
    <property type="term" value="C:mitochondrial outer membrane"/>
    <property type="evidence" value="ECO:0007669"/>
    <property type="project" value="UniProtKB-SubCell"/>
</dbReference>
<evidence type="ECO:0000256" key="3">
    <source>
        <dbReference type="ARBA" id="ARBA00022448"/>
    </source>
</evidence>
<reference evidence="11" key="3">
    <citation type="submission" date="2025-08" db="UniProtKB">
        <authorList>
            <consortium name="Ensembl"/>
        </authorList>
    </citation>
    <scope>IDENTIFICATION</scope>
    <source>
        <strain evidence="11">JP 163 A</strain>
    </source>
</reference>
<dbReference type="InterPro" id="IPR027246">
    <property type="entry name" value="Porin_Euk/Tom40"/>
</dbReference>